<keyword evidence="4" id="KW-1185">Reference proteome</keyword>
<dbReference type="InterPro" id="IPR006571">
    <property type="entry name" value="TLDc_dom"/>
</dbReference>
<feature type="domain" description="TLDc" evidence="2">
    <location>
        <begin position="476"/>
        <end position="636"/>
    </location>
</feature>
<dbReference type="PANTHER" id="PTHR23354">
    <property type="entry name" value="NUCLEOLAR PROTEIN 7/ESTROGEN RECEPTOR COACTIVATOR-RELATED"/>
    <property type="match status" value="1"/>
</dbReference>
<organism evidence="3 4">
    <name type="scientific">Hyaloperonospora brassicae</name>
    <name type="common">Brassica downy mildew</name>
    <name type="synonym">Peronospora brassicae</name>
    <dbReference type="NCBI Taxonomy" id="162125"/>
    <lineage>
        <taxon>Eukaryota</taxon>
        <taxon>Sar</taxon>
        <taxon>Stramenopiles</taxon>
        <taxon>Oomycota</taxon>
        <taxon>Peronosporomycetes</taxon>
        <taxon>Peronosporales</taxon>
        <taxon>Peronosporaceae</taxon>
        <taxon>Hyaloperonospora</taxon>
    </lineage>
</organism>
<dbReference type="PROSITE" id="PS51886">
    <property type="entry name" value="TLDC"/>
    <property type="match status" value="1"/>
</dbReference>
<dbReference type="EMBL" id="CANTFL010001211">
    <property type="protein sequence ID" value="CAI5733867.1"/>
    <property type="molecule type" value="Genomic_DNA"/>
</dbReference>
<dbReference type="AlphaFoldDB" id="A0AAV0UAJ6"/>
<comment type="caution">
    <text evidence="3">The sequence shown here is derived from an EMBL/GenBank/DDBJ whole genome shotgun (WGS) entry which is preliminary data.</text>
</comment>
<dbReference type="SMART" id="SM00584">
    <property type="entry name" value="TLDc"/>
    <property type="match status" value="1"/>
</dbReference>
<dbReference type="PANTHER" id="PTHR23354:SF122">
    <property type="entry name" value="GTPASE-ACTIVATING PROTEIN SKYWALKER"/>
    <property type="match status" value="1"/>
</dbReference>
<evidence type="ECO:0000313" key="3">
    <source>
        <dbReference type="EMBL" id="CAI5733867.1"/>
    </source>
</evidence>
<evidence type="ECO:0000256" key="1">
    <source>
        <dbReference type="SAM" id="MobiDB-lite"/>
    </source>
</evidence>
<feature type="region of interest" description="Disordered" evidence="1">
    <location>
        <begin position="86"/>
        <end position="113"/>
    </location>
</feature>
<feature type="compositionally biased region" description="Basic and acidic residues" evidence="1">
    <location>
        <begin position="104"/>
        <end position="113"/>
    </location>
</feature>
<reference evidence="3" key="1">
    <citation type="submission" date="2022-12" db="EMBL/GenBank/DDBJ databases">
        <authorList>
            <person name="Webb A."/>
        </authorList>
    </citation>
    <scope>NUCLEOTIDE SEQUENCE</scope>
    <source>
        <strain evidence="3">Hp1</strain>
    </source>
</reference>
<evidence type="ECO:0000313" key="4">
    <source>
        <dbReference type="Proteomes" id="UP001162031"/>
    </source>
</evidence>
<accession>A0AAV0UAJ6</accession>
<dbReference type="Proteomes" id="UP001162031">
    <property type="component" value="Unassembled WGS sequence"/>
</dbReference>
<protein>
    <recommendedName>
        <fullName evidence="2">TLDc domain-containing protein</fullName>
    </recommendedName>
</protein>
<feature type="region of interest" description="Disordered" evidence="1">
    <location>
        <begin position="14"/>
        <end position="33"/>
    </location>
</feature>
<evidence type="ECO:0000259" key="2">
    <source>
        <dbReference type="PROSITE" id="PS51886"/>
    </source>
</evidence>
<name>A0AAV0UAJ6_HYABA</name>
<proteinExistence type="predicted"/>
<sequence length="640" mass="71047">MVNMRGLVRAMFEDPRPVPSAPRHTKLRTTNADRRCSSSRCVNKSETSAAPYVAKRLEGEYNVCFHRKPLGVGLVPSSQLYGSWEVSSVQETEEDEEGDARTSLSRENDRRGRDGEAIAKGHVLIAINFSCEKAQLPRADLAAYLRQCSCPIVMTFRDPDVFGAHDSRVMSTAMYPSSMDYSLHCYSTKVVARASAKQWQRSLEHDLAYNAELTKKEPSRNLARTLLVKNDSDASHSHRALSVGEAGDAMSFRGSESAVIVSGVDAEGKGIAGADVSEVGEFDVTFDKTPLHLMLAPSTRLYGTVEVYDPEQHAPTVQVGDVVMAINGYSSISRLAPDDVIDAIAELQAPVTLRFRRPVTYRKYLAKCHSTKKDMSSQSVASSMFPPSAEYKKKTSVSSARKRCQPALLVSQSFVEPEPTDNLLSKTSSAADNANNERAKEFRAFAAKIGALDRFKLWAGSGNPVEGRPLAGHRSAFLTEKHMQFLWKSLPKYLTCNQMELIYTTQVHGWSFLSFFSRLESKGPTIVVVQDEHENIFGAFCSASWRRSKRFFGNGRTFVVSLSPRMRVHPWSGIDSSFMYTHRDSIFVGGGSKGIALCLQLDDRRGFTHACSTFDSPPLVDYQTFRCETVEVWSFHGLNV</sequence>
<dbReference type="Pfam" id="PF07534">
    <property type="entry name" value="TLD"/>
    <property type="match status" value="1"/>
</dbReference>
<gene>
    <name evidence="3" type="ORF">HBR001_LOCUS5978</name>
</gene>